<organism evidence="1 2">
    <name type="scientific">Symbiodinium pilosum</name>
    <name type="common">Dinoflagellate</name>
    <dbReference type="NCBI Taxonomy" id="2952"/>
    <lineage>
        <taxon>Eukaryota</taxon>
        <taxon>Sar</taxon>
        <taxon>Alveolata</taxon>
        <taxon>Dinophyceae</taxon>
        <taxon>Suessiales</taxon>
        <taxon>Symbiodiniaceae</taxon>
        <taxon>Symbiodinium</taxon>
    </lineage>
</organism>
<feature type="non-terminal residue" evidence="1">
    <location>
        <position position="112"/>
    </location>
</feature>
<evidence type="ECO:0000313" key="2">
    <source>
        <dbReference type="Proteomes" id="UP000649617"/>
    </source>
</evidence>
<reference evidence="1" key="1">
    <citation type="submission" date="2021-02" db="EMBL/GenBank/DDBJ databases">
        <authorList>
            <person name="Dougan E. K."/>
            <person name="Rhodes N."/>
            <person name="Thang M."/>
            <person name="Chan C."/>
        </authorList>
    </citation>
    <scope>NUCLEOTIDE SEQUENCE</scope>
</reference>
<sequence length="112" mass="12186">VLRSFELLAQVPANPREMYFAQALIDMFQEYVQKTGVDLSDPEIPPEMERLWSMVQKDGAATKGGRVFAEAEERVKQPPAQAQRPQSCQCRHVAPGIRGGGSHGCSSTGGGL</sequence>
<proteinExistence type="predicted"/>
<dbReference type="Proteomes" id="UP000649617">
    <property type="component" value="Unassembled WGS sequence"/>
</dbReference>
<dbReference type="AlphaFoldDB" id="A0A812SP91"/>
<accession>A0A812SP91</accession>
<dbReference type="EMBL" id="CAJNIZ010025725">
    <property type="protein sequence ID" value="CAE7486144.1"/>
    <property type="molecule type" value="Genomic_DNA"/>
</dbReference>
<gene>
    <name evidence="1" type="primary">ROM3</name>
    <name evidence="1" type="ORF">SPIL2461_LOCUS12469</name>
</gene>
<name>A0A812SP91_SYMPI</name>
<protein>
    <submittedName>
        <fullName evidence="1">ROM3 protein</fullName>
    </submittedName>
</protein>
<evidence type="ECO:0000313" key="1">
    <source>
        <dbReference type="EMBL" id="CAE7486144.1"/>
    </source>
</evidence>
<comment type="caution">
    <text evidence="1">The sequence shown here is derived from an EMBL/GenBank/DDBJ whole genome shotgun (WGS) entry which is preliminary data.</text>
</comment>
<keyword evidence="2" id="KW-1185">Reference proteome</keyword>